<dbReference type="Gene3D" id="1.10.10.10">
    <property type="entry name" value="Winged helix-like DNA-binding domain superfamily/Winged helix DNA-binding domain"/>
    <property type="match status" value="1"/>
</dbReference>
<dbReference type="InterPro" id="IPR001845">
    <property type="entry name" value="HTH_ArsR_DNA-bd_dom"/>
</dbReference>
<comment type="caution">
    <text evidence="3">The sequence shown here is derived from an EMBL/GenBank/DDBJ whole genome shotgun (WGS) entry which is preliminary data.</text>
</comment>
<evidence type="ECO:0000259" key="2">
    <source>
        <dbReference type="SMART" id="SM00418"/>
    </source>
</evidence>
<organism evidence="3 4">
    <name type="scientific">Paenibacillus sabuli</name>
    <dbReference type="NCBI Taxonomy" id="2772509"/>
    <lineage>
        <taxon>Bacteria</taxon>
        <taxon>Bacillati</taxon>
        <taxon>Bacillota</taxon>
        <taxon>Bacilli</taxon>
        <taxon>Bacillales</taxon>
        <taxon>Paenibacillaceae</taxon>
        <taxon>Paenibacillus</taxon>
    </lineage>
</organism>
<proteinExistence type="predicted"/>
<dbReference type="EMBL" id="JACXIZ010000026">
    <property type="protein sequence ID" value="MBD2846641.1"/>
    <property type="molecule type" value="Genomic_DNA"/>
</dbReference>
<accession>A0A927BTR8</accession>
<sequence length="315" mass="34911">MLELSFRDPERLVTVAHALSTRARVDMLQLLSTKSLNIMEMAEALGLPVSTVANNVKVLETAGLINTELQPASRGAMKMCSRNYDDVHIVLNAGKSAPRQGLAKYEMEMPIGHYSDCEVQPTCGMAGADGLLVRHDEPASFYHPKHVAAQLIWLRKGYLEYLLPLEIPLEARIEALEVSMELCAEAPSYDPDWPSDITMWINGVEIGTWTCPGDFGDRRGRLNPAWWPDGSTQYGVLKTWRVDGSAATLDMQPVSAVTVDELALRRRPSLRLRLGVKPDALHQGGISLFGRQFGDCEQDIVLKVFYSLESEGKSL</sequence>
<evidence type="ECO:0000313" key="3">
    <source>
        <dbReference type="EMBL" id="MBD2846641.1"/>
    </source>
</evidence>
<dbReference type="GO" id="GO:0003700">
    <property type="term" value="F:DNA-binding transcription factor activity"/>
    <property type="evidence" value="ECO:0007669"/>
    <property type="project" value="InterPro"/>
</dbReference>
<dbReference type="InterPro" id="IPR036390">
    <property type="entry name" value="WH_DNA-bd_sf"/>
</dbReference>
<dbReference type="InterPro" id="IPR011991">
    <property type="entry name" value="ArsR-like_HTH"/>
</dbReference>
<dbReference type="InterPro" id="IPR036388">
    <property type="entry name" value="WH-like_DNA-bd_sf"/>
</dbReference>
<keyword evidence="4" id="KW-1185">Reference proteome</keyword>
<feature type="domain" description="HTH arsR-type" evidence="2">
    <location>
        <begin position="14"/>
        <end position="82"/>
    </location>
</feature>
<protein>
    <submittedName>
        <fullName evidence="3">Helix-turn-helix domain-containing protein</fullName>
    </submittedName>
</protein>
<dbReference type="SUPFAM" id="SSF46785">
    <property type="entry name" value="Winged helix' DNA-binding domain"/>
    <property type="match status" value="1"/>
</dbReference>
<dbReference type="Proteomes" id="UP000621560">
    <property type="component" value="Unassembled WGS sequence"/>
</dbReference>
<gene>
    <name evidence="3" type="ORF">IDH44_15685</name>
</gene>
<evidence type="ECO:0000256" key="1">
    <source>
        <dbReference type="ARBA" id="ARBA00023125"/>
    </source>
</evidence>
<keyword evidence="1" id="KW-0238">DNA-binding</keyword>
<name>A0A927BTR8_9BACL</name>
<dbReference type="RefSeq" id="WP_190919225.1">
    <property type="nucleotide sequence ID" value="NZ_JACXIZ010000026.1"/>
</dbReference>
<dbReference type="CDD" id="cd00090">
    <property type="entry name" value="HTH_ARSR"/>
    <property type="match status" value="1"/>
</dbReference>
<dbReference type="AlphaFoldDB" id="A0A927BTR8"/>
<dbReference type="SMART" id="SM00418">
    <property type="entry name" value="HTH_ARSR"/>
    <property type="match status" value="1"/>
</dbReference>
<reference evidence="3" key="1">
    <citation type="submission" date="2020-09" db="EMBL/GenBank/DDBJ databases">
        <title>A novel bacterium of genus Paenibacillus, isolated from South China Sea.</title>
        <authorList>
            <person name="Huang H."/>
            <person name="Mo K."/>
            <person name="Hu Y."/>
        </authorList>
    </citation>
    <scope>NUCLEOTIDE SEQUENCE</scope>
    <source>
        <strain evidence="3">IB182496</strain>
    </source>
</reference>
<evidence type="ECO:0000313" key="4">
    <source>
        <dbReference type="Proteomes" id="UP000621560"/>
    </source>
</evidence>
<dbReference type="Pfam" id="PF01022">
    <property type="entry name" value="HTH_5"/>
    <property type="match status" value="1"/>
</dbReference>
<dbReference type="GO" id="GO:0003677">
    <property type="term" value="F:DNA binding"/>
    <property type="evidence" value="ECO:0007669"/>
    <property type="project" value="UniProtKB-KW"/>
</dbReference>